<gene>
    <name evidence="1" type="ORF">ENV41_04210</name>
</gene>
<dbReference type="AlphaFoldDB" id="A0A7V3JAE5"/>
<accession>A0A7V3JAE5</accession>
<name>A0A7V3JAE5_UNCC3</name>
<reference evidence="1" key="1">
    <citation type="journal article" date="2020" name="mSystems">
        <title>Genome- and Community-Level Interaction Insights into Carbon Utilization and Element Cycling Functions of Hydrothermarchaeota in Hydrothermal Sediment.</title>
        <authorList>
            <person name="Zhou Z."/>
            <person name="Liu Y."/>
            <person name="Xu W."/>
            <person name="Pan J."/>
            <person name="Luo Z.H."/>
            <person name="Li M."/>
        </authorList>
    </citation>
    <scope>NUCLEOTIDE SEQUENCE [LARGE SCALE GENOMIC DNA]</scope>
    <source>
        <strain evidence="1">SpSt-757</strain>
    </source>
</reference>
<organism evidence="1">
    <name type="scientific">candidate division CPR3 bacterium</name>
    <dbReference type="NCBI Taxonomy" id="2268181"/>
    <lineage>
        <taxon>Bacteria</taxon>
        <taxon>Bacteria division CPR3</taxon>
    </lineage>
</organism>
<proteinExistence type="predicted"/>
<comment type="caution">
    <text evidence="1">The sequence shown here is derived from an EMBL/GenBank/DDBJ whole genome shotgun (WGS) entry which is preliminary data.</text>
</comment>
<protein>
    <submittedName>
        <fullName evidence="1">Uncharacterized protein</fullName>
    </submittedName>
</protein>
<evidence type="ECO:0000313" key="1">
    <source>
        <dbReference type="EMBL" id="HFZ09317.1"/>
    </source>
</evidence>
<dbReference type="EMBL" id="DTGG01000127">
    <property type="protein sequence ID" value="HFZ09317.1"/>
    <property type="molecule type" value="Genomic_DNA"/>
</dbReference>
<sequence>MSRLDELKFQIKKLEYYKKHNPVNNVKRFNDDAIEAVHQYNLELKKQKREKDIKALTDDIQSETKSYLRNKGIGLPKAGSKLYVYNKEKGKLEEVR</sequence>